<reference evidence="1 2" key="1">
    <citation type="submission" date="2019-06" db="EMBL/GenBank/DDBJ databases">
        <title>Whole genome shotgun sequence of Komagataeibacter hansenii NBRC 14820.</title>
        <authorList>
            <person name="Hosoyama A."/>
            <person name="Uohara A."/>
            <person name="Ohji S."/>
            <person name="Ichikawa N."/>
        </authorList>
    </citation>
    <scope>NUCLEOTIDE SEQUENCE [LARGE SCALE GENOMIC DNA]</scope>
    <source>
        <strain evidence="1 2">NBRC 14820</strain>
    </source>
</reference>
<dbReference type="EMBL" id="BJNN01000108">
    <property type="protein sequence ID" value="GEC64134.1"/>
    <property type="molecule type" value="Genomic_DNA"/>
</dbReference>
<comment type="caution">
    <text evidence="1">The sequence shown here is derived from an EMBL/GenBank/DDBJ whole genome shotgun (WGS) entry which is preliminary data.</text>
</comment>
<gene>
    <name evidence="1" type="ORF">GHA01_19830</name>
</gene>
<name>A0ABQ0SFS1_NOVHA</name>
<evidence type="ECO:0000313" key="1">
    <source>
        <dbReference type="EMBL" id="GEC64134.1"/>
    </source>
</evidence>
<dbReference type="Proteomes" id="UP000319478">
    <property type="component" value="Unassembled WGS sequence"/>
</dbReference>
<keyword evidence="2" id="KW-1185">Reference proteome</keyword>
<proteinExistence type="predicted"/>
<sequence>MTEVPVCKKRVEDACIAALQNSDADLLVIFNRLQKISGIEEIGPKRKEIEILLLKAQLCEGNIMNISDHDFRLIASELEKEKN</sequence>
<accession>A0ABQ0SFS1</accession>
<organism evidence="1 2">
    <name type="scientific">Novacetimonas hansenii</name>
    <name type="common">Komagataeibacter hansenii</name>
    <dbReference type="NCBI Taxonomy" id="436"/>
    <lineage>
        <taxon>Bacteria</taxon>
        <taxon>Pseudomonadati</taxon>
        <taxon>Pseudomonadota</taxon>
        <taxon>Alphaproteobacteria</taxon>
        <taxon>Acetobacterales</taxon>
        <taxon>Acetobacteraceae</taxon>
        <taxon>Novacetimonas</taxon>
    </lineage>
</organism>
<dbReference type="RefSeq" id="WP_141312830.1">
    <property type="nucleotide sequence ID" value="NZ_BJNN01000108.1"/>
</dbReference>
<evidence type="ECO:0000313" key="2">
    <source>
        <dbReference type="Proteomes" id="UP000319478"/>
    </source>
</evidence>
<protein>
    <submittedName>
        <fullName evidence="1">Uncharacterized protein</fullName>
    </submittedName>
</protein>